<gene>
    <name evidence="4" type="ORF">HPP92_001182</name>
</gene>
<dbReference type="EMBL" id="JADCNL010000001">
    <property type="protein sequence ID" value="KAG0496491.1"/>
    <property type="molecule type" value="Genomic_DNA"/>
</dbReference>
<proteinExistence type="inferred from homology"/>
<keyword evidence="2" id="KW-0808">Transferase</keyword>
<dbReference type="Pfam" id="PF02458">
    <property type="entry name" value="Transferase"/>
    <property type="match status" value="1"/>
</dbReference>
<keyword evidence="3" id="KW-0012">Acyltransferase</keyword>
<evidence type="ECO:0000256" key="3">
    <source>
        <dbReference type="ARBA" id="ARBA00023315"/>
    </source>
</evidence>
<dbReference type="InterPro" id="IPR023213">
    <property type="entry name" value="CAT-like_dom_sf"/>
</dbReference>
<keyword evidence="5" id="KW-1185">Reference proteome</keyword>
<evidence type="ECO:0000313" key="5">
    <source>
        <dbReference type="Proteomes" id="UP000636800"/>
    </source>
</evidence>
<dbReference type="InterPro" id="IPR050898">
    <property type="entry name" value="Plant_acyltransferase"/>
</dbReference>
<dbReference type="Proteomes" id="UP000636800">
    <property type="component" value="Chromosome 1"/>
</dbReference>
<name>A0A835RQL3_VANPL</name>
<comment type="caution">
    <text evidence="4">The sequence shown here is derived from an EMBL/GenBank/DDBJ whole genome shotgun (WGS) entry which is preliminary data.</text>
</comment>
<sequence length="433" mass="47996">MGFVVRKVAQTMVKPARPTPSGKLELSAIDRLPALSAKVRSFHVFERGSEPGKVIREALAETLVYYYPFAGRLARPDAGDGELYVDCTSDGVWYVEATAECCVKEVNDPQLPMHGDLLPEPPHGEDPAGIIMQMQVTQFECGGFILGLENSHCLADGLGTAQFINAIAELARGLPSPTIEPSWCPEAIPSPPKRSHLPSPPLLMPLPQVPTFRLHRATIDLSLDSIRAFKSHFFSTTSQTCSLFESLAATLWQSRTRAVATDPTTEFRLVFMANARPFVHPPLPPGFCSNCFFPVTIKAPGGWLTSATVAEVVMLIKEAKGRMAAEFRRWAAGEWEEDPYLPALGYGTLFVSEWSRLGFEEVDFGWGKPKQVVPLTYSDLIPVCILGSTPVPERGVRLSTHCVEEDHLRGFKEEMEKAWDVRYVDETWQSLYL</sequence>
<protein>
    <submittedName>
        <fullName evidence="4">Uncharacterized protein</fullName>
    </submittedName>
</protein>
<dbReference type="Gene3D" id="3.30.559.10">
    <property type="entry name" value="Chloramphenicol acetyltransferase-like domain"/>
    <property type="match status" value="2"/>
</dbReference>
<dbReference type="GO" id="GO:0016746">
    <property type="term" value="F:acyltransferase activity"/>
    <property type="evidence" value="ECO:0007669"/>
    <property type="project" value="UniProtKB-KW"/>
</dbReference>
<dbReference type="AlphaFoldDB" id="A0A835RQL3"/>
<evidence type="ECO:0000256" key="2">
    <source>
        <dbReference type="ARBA" id="ARBA00022679"/>
    </source>
</evidence>
<comment type="similarity">
    <text evidence="1">Belongs to the plant acyltransferase family.</text>
</comment>
<dbReference type="PANTHER" id="PTHR31147">
    <property type="entry name" value="ACYL TRANSFERASE 4"/>
    <property type="match status" value="1"/>
</dbReference>
<evidence type="ECO:0000313" key="4">
    <source>
        <dbReference type="EMBL" id="KAG0496491.1"/>
    </source>
</evidence>
<organism evidence="4 5">
    <name type="scientific">Vanilla planifolia</name>
    <name type="common">Vanilla</name>
    <dbReference type="NCBI Taxonomy" id="51239"/>
    <lineage>
        <taxon>Eukaryota</taxon>
        <taxon>Viridiplantae</taxon>
        <taxon>Streptophyta</taxon>
        <taxon>Embryophyta</taxon>
        <taxon>Tracheophyta</taxon>
        <taxon>Spermatophyta</taxon>
        <taxon>Magnoliopsida</taxon>
        <taxon>Liliopsida</taxon>
        <taxon>Asparagales</taxon>
        <taxon>Orchidaceae</taxon>
        <taxon>Vanilloideae</taxon>
        <taxon>Vanilleae</taxon>
        <taxon>Vanilla</taxon>
    </lineage>
</organism>
<dbReference type="PANTHER" id="PTHR31147:SF1">
    <property type="entry name" value="ACYL TRANSFERASE 4"/>
    <property type="match status" value="1"/>
</dbReference>
<accession>A0A835RQL3</accession>
<evidence type="ECO:0000256" key="1">
    <source>
        <dbReference type="ARBA" id="ARBA00009861"/>
    </source>
</evidence>
<reference evidence="4 5" key="1">
    <citation type="journal article" date="2020" name="Nat. Food">
        <title>A phased Vanilla planifolia genome enables genetic improvement of flavour and production.</title>
        <authorList>
            <person name="Hasing T."/>
            <person name="Tang H."/>
            <person name="Brym M."/>
            <person name="Khazi F."/>
            <person name="Huang T."/>
            <person name="Chambers A.H."/>
        </authorList>
    </citation>
    <scope>NUCLEOTIDE SEQUENCE [LARGE SCALE GENOMIC DNA]</scope>
    <source>
        <tissue evidence="4">Leaf</tissue>
    </source>
</reference>